<dbReference type="Proteomes" id="UP000321291">
    <property type="component" value="Chromosome"/>
</dbReference>
<dbReference type="GO" id="GO:0045493">
    <property type="term" value="P:xylan catabolic process"/>
    <property type="evidence" value="ECO:0007669"/>
    <property type="project" value="UniProtKB-KW"/>
</dbReference>
<evidence type="ECO:0000256" key="3">
    <source>
        <dbReference type="ARBA" id="ARBA00022801"/>
    </source>
</evidence>
<keyword evidence="2" id="KW-0858">Xylan degradation</keyword>
<dbReference type="PANTHER" id="PTHR43772:SF2">
    <property type="entry name" value="PUTATIVE (AFU_ORTHOLOGUE AFUA_2G04480)-RELATED"/>
    <property type="match status" value="1"/>
</dbReference>
<keyword evidence="7" id="KW-1133">Transmembrane helix</keyword>
<dbReference type="PANTHER" id="PTHR43772">
    <property type="entry name" value="ENDO-1,4-BETA-XYLANASE"/>
    <property type="match status" value="1"/>
</dbReference>
<accession>A0A5B8VJ34</accession>
<keyword evidence="4" id="KW-0119">Carbohydrate metabolism</keyword>
<proteinExistence type="inferred from homology"/>
<name>A0A5B8VJ34_9BACT</name>
<protein>
    <submittedName>
        <fullName evidence="8">Family 43 glycosylhydrolase</fullName>
    </submittedName>
</protein>
<keyword evidence="7" id="KW-0472">Membrane</keyword>
<dbReference type="KEGG" id="agi:FSB73_07665"/>
<evidence type="ECO:0000313" key="9">
    <source>
        <dbReference type="Proteomes" id="UP000321291"/>
    </source>
</evidence>
<dbReference type="SUPFAM" id="SSF75005">
    <property type="entry name" value="Arabinanase/levansucrase/invertase"/>
    <property type="match status" value="1"/>
</dbReference>
<keyword evidence="7" id="KW-0812">Transmembrane</keyword>
<sequence length="343" mass="39150">MARTIKMKVKSSVKPTVKPKVKHSLLACILCCAVVAYGQRNKQPSNKTWTNPLNLNYRFSDNGLGYREAADPVIQLFKGVYYLYASKSGGYWYSDNLINWTYRPSTLLPVKDYAPAVMAIQDTVFFIASGGTHRIYYSLHPKQDNWQVYQKSFPLSVTDPDLFLDDDGKVYFYYGCSDVDPIMGVQLDRNRRLDTIGHPQVLIPHNIRDHGWERPGENHIDEKAGWNEGAWMTKRNGKYYLQYAAPGTQFNVYGDGVYISDRPLGPFTYMDNSPFSYKPGALLREQDTALPFRTDSAIIGILRRCVFLCAICLNADWAFFLHFLMRMVICTAIPALGIIRKTL</sequence>
<dbReference type="Gene3D" id="2.115.10.20">
    <property type="entry name" value="Glycosyl hydrolase domain, family 43"/>
    <property type="match status" value="1"/>
</dbReference>
<dbReference type="Pfam" id="PF04616">
    <property type="entry name" value="Glyco_hydro_43"/>
    <property type="match status" value="1"/>
</dbReference>
<keyword evidence="3 6" id="KW-0378">Hydrolase</keyword>
<evidence type="ECO:0000256" key="2">
    <source>
        <dbReference type="ARBA" id="ARBA00022651"/>
    </source>
</evidence>
<evidence type="ECO:0000256" key="6">
    <source>
        <dbReference type="RuleBase" id="RU361187"/>
    </source>
</evidence>
<dbReference type="InterPro" id="IPR052176">
    <property type="entry name" value="Glycosyl_Hydrlase_43_Enz"/>
</dbReference>
<dbReference type="InterPro" id="IPR006710">
    <property type="entry name" value="Glyco_hydro_43"/>
</dbReference>
<organism evidence="8 9">
    <name type="scientific">Arachidicoccus ginsenosidivorans</name>
    <dbReference type="NCBI Taxonomy" id="496057"/>
    <lineage>
        <taxon>Bacteria</taxon>
        <taxon>Pseudomonadati</taxon>
        <taxon>Bacteroidota</taxon>
        <taxon>Chitinophagia</taxon>
        <taxon>Chitinophagales</taxon>
        <taxon>Chitinophagaceae</taxon>
        <taxon>Arachidicoccus</taxon>
    </lineage>
</organism>
<keyword evidence="9" id="KW-1185">Reference proteome</keyword>
<dbReference type="AlphaFoldDB" id="A0A5B8VJ34"/>
<evidence type="ECO:0000313" key="8">
    <source>
        <dbReference type="EMBL" id="QEC71564.1"/>
    </source>
</evidence>
<keyword evidence="5 6" id="KW-0326">Glycosidase</keyword>
<reference evidence="8 9" key="1">
    <citation type="journal article" date="2017" name="Int. J. Syst. Evol. Microbiol.">
        <title>Arachidicoccus ginsenosidivorans sp. nov., with ginsenoside-converting activity isolated from ginseng cultivating soil.</title>
        <authorList>
            <person name="Siddiqi M.Z."/>
            <person name="Aslam Z."/>
            <person name="Im W.T."/>
        </authorList>
    </citation>
    <scope>NUCLEOTIDE SEQUENCE [LARGE SCALE GENOMIC DNA]</scope>
    <source>
        <strain evidence="8 9">Gsoil 809</strain>
    </source>
</reference>
<comment type="similarity">
    <text evidence="1 6">Belongs to the glycosyl hydrolase 43 family.</text>
</comment>
<dbReference type="GO" id="GO:0004553">
    <property type="term" value="F:hydrolase activity, hydrolyzing O-glycosyl compounds"/>
    <property type="evidence" value="ECO:0007669"/>
    <property type="project" value="InterPro"/>
</dbReference>
<feature type="transmembrane region" description="Helical" evidence="7">
    <location>
        <begin position="317"/>
        <end position="339"/>
    </location>
</feature>
<evidence type="ECO:0000256" key="1">
    <source>
        <dbReference type="ARBA" id="ARBA00009865"/>
    </source>
</evidence>
<keyword evidence="2" id="KW-0624">Polysaccharide degradation</keyword>
<evidence type="ECO:0000256" key="5">
    <source>
        <dbReference type="ARBA" id="ARBA00023295"/>
    </source>
</evidence>
<evidence type="ECO:0000256" key="4">
    <source>
        <dbReference type="ARBA" id="ARBA00023277"/>
    </source>
</evidence>
<dbReference type="InterPro" id="IPR023296">
    <property type="entry name" value="Glyco_hydro_beta-prop_sf"/>
</dbReference>
<evidence type="ECO:0000256" key="7">
    <source>
        <dbReference type="SAM" id="Phobius"/>
    </source>
</evidence>
<gene>
    <name evidence="8" type="ORF">FSB73_07665</name>
</gene>
<dbReference type="EMBL" id="CP042434">
    <property type="protein sequence ID" value="QEC71564.1"/>
    <property type="molecule type" value="Genomic_DNA"/>
</dbReference>